<reference evidence="3 4" key="1">
    <citation type="submission" date="2019-04" db="EMBL/GenBank/DDBJ databases">
        <title>Altererythrobacter aquimixticola sp. nov., isolated from sediment of junction between the ocean and a freshwater spring.</title>
        <authorList>
            <person name="Yoon J.-H."/>
        </authorList>
    </citation>
    <scope>NUCLEOTIDE SEQUENCE [LARGE SCALE GENOMIC DNA]</scope>
    <source>
        <strain evidence="3 4">SSKS-13</strain>
    </source>
</reference>
<evidence type="ECO:0000259" key="1">
    <source>
        <dbReference type="Pfam" id="PF00501"/>
    </source>
</evidence>
<dbReference type="Gene3D" id="3.30.300.30">
    <property type="match status" value="1"/>
</dbReference>
<dbReference type="InterPro" id="IPR000873">
    <property type="entry name" value="AMP-dep_synth/lig_dom"/>
</dbReference>
<protein>
    <submittedName>
        <fullName evidence="3">AMP-dependent synthetase</fullName>
    </submittedName>
</protein>
<dbReference type="PANTHER" id="PTHR43767">
    <property type="entry name" value="LONG-CHAIN-FATTY-ACID--COA LIGASE"/>
    <property type="match status" value="1"/>
</dbReference>
<dbReference type="EMBL" id="SSHH01000001">
    <property type="protein sequence ID" value="TIX51711.1"/>
    <property type="molecule type" value="Genomic_DNA"/>
</dbReference>
<name>A0A4T3F4J6_9SPHN</name>
<dbReference type="InterPro" id="IPR050237">
    <property type="entry name" value="ATP-dep_AMP-bd_enzyme"/>
</dbReference>
<dbReference type="Pfam" id="PF00501">
    <property type="entry name" value="AMP-binding"/>
    <property type="match status" value="1"/>
</dbReference>
<dbReference type="GO" id="GO:0016877">
    <property type="term" value="F:ligase activity, forming carbon-sulfur bonds"/>
    <property type="evidence" value="ECO:0007669"/>
    <property type="project" value="UniProtKB-ARBA"/>
</dbReference>
<dbReference type="InterPro" id="IPR045851">
    <property type="entry name" value="AMP-bd_C_sf"/>
</dbReference>
<sequence>MIDGEMQDFELTLDKFLRHAAKWHGHAEVVTAQAEGPSQRVTYRDLEQRARAISGQLRALGVTLGDRVATLAWNTQAHMEAWYGIIGMGAVCHTLNPRLRGAQLGAMVAQSEAKVLIVSSDCVGLANEIVQHAPTLAAVLVVDGPVPDGKWDETMPPLLALDPAVQAPGDPVEWGDFDERTKSGLCFTSGTTGAPKGVTYTHRSSFLHTLRAMQVDVMGPSRRDSILTMVPMFHANAWGLLYSGPAVGAKLVFPARQAGGAEIARMIQEEEVTIAVGVPTVWVGLLDHVEATGMELPSLERIMVGGAQMPPDLMRRLEERLGVIVQTSWGMTELSPVGTVAARGDETRSYDLCGRPDVGLDLLITDAEGNPLEPQRNQEGHLRVRGPAVVERYFGHEESATDANGWFPTGDLASIDELGNLMITGRSKDLIKSGGEWINPSEIEARVGALPEVSMAAVIGVPHEKWGERPALFVELRKGVEVTNEHLLSPLLEAVESWWIPEKIVRLVQMPLAPTGKIDKMKLRAEYVGG</sequence>
<dbReference type="InterPro" id="IPR042099">
    <property type="entry name" value="ANL_N_sf"/>
</dbReference>
<dbReference type="Pfam" id="PF13193">
    <property type="entry name" value="AMP-binding_C"/>
    <property type="match status" value="1"/>
</dbReference>
<dbReference type="Gene3D" id="3.40.50.12780">
    <property type="entry name" value="N-terminal domain of ligase-like"/>
    <property type="match status" value="1"/>
</dbReference>
<gene>
    <name evidence="3" type="ORF">E5222_04470</name>
</gene>
<accession>A0A4T3F4J6</accession>
<comment type="caution">
    <text evidence="3">The sequence shown here is derived from an EMBL/GenBank/DDBJ whole genome shotgun (WGS) entry which is preliminary data.</text>
</comment>
<feature type="domain" description="AMP-binding enzyme C-terminal" evidence="2">
    <location>
        <begin position="442"/>
        <end position="517"/>
    </location>
</feature>
<dbReference type="InterPro" id="IPR020845">
    <property type="entry name" value="AMP-binding_CS"/>
</dbReference>
<dbReference type="RefSeq" id="WP_136692495.1">
    <property type="nucleotide sequence ID" value="NZ_SSHH01000001.1"/>
</dbReference>
<organism evidence="3 4">
    <name type="scientific">Alteraurantiacibacter aquimixticola</name>
    <dbReference type="NCBI Taxonomy" id="2489173"/>
    <lineage>
        <taxon>Bacteria</taxon>
        <taxon>Pseudomonadati</taxon>
        <taxon>Pseudomonadota</taxon>
        <taxon>Alphaproteobacteria</taxon>
        <taxon>Sphingomonadales</taxon>
        <taxon>Erythrobacteraceae</taxon>
        <taxon>Alteraurantiacibacter</taxon>
    </lineage>
</organism>
<evidence type="ECO:0000313" key="3">
    <source>
        <dbReference type="EMBL" id="TIX51711.1"/>
    </source>
</evidence>
<evidence type="ECO:0000259" key="2">
    <source>
        <dbReference type="Pfam" id="PF13193"/>
    </source>
</evidence>
<dbReference type="PANTHER" id="PTHR43767:SF11">
    <property type="entry name" value="MEDIUM-CHAIN-FATTY-ACID--COA LIGASE"/>
    <property type="match status" value="1"/>
</dbReference>
<dbReference type="AlphaFoldDB" id="A0A4T3F4J6"/>
<proteinExistence type="predicted"/>
<dbReference type="OrthoDB" id="7415522at2"/>
<dbReference type="InterPro" id="IPR025110">
    <property type="entry name" value="AMP-bd_C"/>
</dbReference>
<feature type="domain" description="AMP-dependent synthetase/ligase" evidence="1">
    <location>
        <begin position="18"/>
        <end position="394"/>
    </location>
</feature>
<evidence type="ECO:0000313" key="4">
    <source>
        <dbReference type="Proteomes" id="UP000309389"/>
    </source>
</evidence>
<dbReference type="SUPFAM" id="SSF56801">
    <property type="entry name" value="Acetyl-CoA synthetase-like"/>
    <property type="match status" value="1"/>
</dbReference>
<dbReference type="Proteomes" id="UP000309389">
    <property type="component" value="Unassembled WGS sequence"/>
</dbReference>
<dbReference type="PROSITE" id="PS00455">
    <property type="entry name" value="AMP_BINDING"/>
    <property type="match status" value="1"/>
</dbReference>
<keyword evidence="4" id="KW-1185">Reference proteome</keyword>